<reference evidence="6 7" key="1">
    <citation type="submission" date="2024-09" db="EMBL/GenBank/DDBJ databases">
        <title>Rethinking Asexuality: The Enigmatic Case of Functional Sexual Genes in Lepraria (Stereocaulaceae).</title>
        <authorList>
            <person name="Doellman M."/>
            <person name="Sun Y."/>
            <person name="Barcenas-Pena A."/>
            <person name="Lumbsch H.T."/>
            <person name="Grewe F."/>
        </authorList>
    </citation>
    <scope>NUCLEOTIDE SEQUENCE [LARGE SCALE GENOMIC DNA]</scope>
    <source>
        <strain evidence="6 7">Grewe 0041</strain>
    </source>
</reference>
<dbReference type="SUPFAM" id="SSF53187">
    <property type="entry name" value="Zn-dependent exopeptidases"/>
    <property type="match status" value="1"/>
</dbReference>
<dbReference type="Gene3D" id="3.40.630.10">
    <property type="entry name" value="Zn peptidases"/>
    <property type="match status" value="1"/>
</dbReference>
<evidence type="ECO:0000313" key="7">
    <source>
        <dbReference type="Proteomes" id="UP001590951"/>
    </source>
</evidence>
<feature type="region of interest" description="Disordered" evidence="4">
    <location>
        <begin position="408"/>
        <end position="427"/>
    </location>
</feature>
<keyword evidence="7" id="KW-1185">Reference proteome</keyword>
<feature type="signal peptide" evidence="3">
    <location>
        <begin position="1"/>
        <end position="21"/>
    </location>
</feature>
<evidence type="ECO:0000256" key="4">
    <source>
        <dbReference type="SAM" id="MobiDB-lite"/>
    </source>
</evidence>
<keyword evidence="2" id="KW-0012">Acyltransferase</keyword>
<feature type="chain" id="PRO_5044991036" description="Peptide hydrolase" evidence="3">
    <location>
        <begin position="22"/>
        <end position="427"/>
    </location>
</feature>
<comment type="caution">
    <text evidence="6">The sequence shown here is derived from an EMBL/GenBank/DDBJ whole genome shotgun (WGS) entry which is preliminary data.</text>
</comment>
<sequence length="427" mass="47692">MKTRIPFVLHALQILLFICLSREYTNISDDALKSIPRPREDFDIKNGKLLSPILRPRVPGSEGSTAVLNHFIDFFHNDLPQWKVSFQNSTSKTPVTGNKEIPFVNLIANREPSWAIPGEVGYLTLVAHYDSKMTPEGFIGATDSAAPCAMLMHTARALDGALTKKWAAMDQAGIKQEDHDLGLEQHKGIQIILLDGEEAFDQWTTKDSIYGSKSLAADMEATFHPALSTYYNAISSIDLFVLLDLLGEGTPTPQMPSYFKTTHWAYRNMATLEDRLRAQSLFSSSPNHPSKRSASSGDPTMTNEQQAKSTEPKWFFDVDKSNDRWLGGLIEDDHLPFMARGVDVLHLIPNPFPTVWHKETDDGEHLDMDTVGDWTVLVTAFAAEWMDLDGYMDNKATNKRAVNDKQAGKIISKTELRGDTKGPLRAP</sequence>
<dbReference type="Pfam" id="PF04389">
    <property type="entry name" value="Peptidase_M28"/>
    <property type="match status" value="1"/>
</dbReference>
<name>A0ABR4B0C5_9LECA</name>
<dbReference type="InterPro" id="IPR007484">
    <property type="entry name" value="Peptidase_M28"/>
</dbReference>
<feature type="domain" description="Peptidase M28" evidence="5">
    <location>
        <begin position="121"/>
        <end position="381"/>
    </location>
</feature>
<evidence type="ECO:0000313" key="6">
    <source>
        <dbReference type="EMBL" id="KAL2050672.1"/>
    </source>
</evidence>
<dbReference type="PANTHER" id="PTHR12283:SF6">
    <property type="entry name" value="GLUTAMINYL-PEPTIDE CYCLOTRANSFERASE-RELATED"/>
    <property type="match status" value="1"/>
</dbReference>
<dbReference type="EC" id="3.4.-.-" evidence="3"/>
<gene>
    <name evidence="6" type="ORF">ABVK25_009058</name>
</gene>
<keyword evidence="3" id="KW-0378">Hydrolase</keyword>
<evidence type="ECO:0000259" key="5">
    <source>
        <dbReference type="Pfam" id="PF04389"/>
    </source>
</evidence>
<feature type="compositionally biased region" description="Polar residues" evidence="4">
    <location>
        <begin position="282"/>
        <end position="309"/>
    </location>
</feature>
<dbReference type="Proteomes" id="UP001590951">
    <property type="component" value="Unassembled WGS sequence"/>
</dbReference>
<keyword evidence="3" id="KW-0732">Signal</keyword>
<dbReference type="CDD" id="cd03880">
    <property type="entry name" value="M28_QC_like"/>
    <property type="match status" value="1"/>
</dbReference>
<dbReference type="InterPro" id="IPR037457">
    <property type="entry name" value="M28_QC"/>
</dbReference>
<evidence type="ECO:0000256" key="2">
    <source>
        <dbReference type="ARBA" id="ARBA00023315"/>
    </source>
</evidence>
<dbReference type="InterPro" id="IPR040234">
    <property type="entry name" value="QC/QCL"/>
</dbReference>
<organism evidence="6 7">
    <name type="scientific">Lepraria finkii</name>
    <dbReference type="NCBI Taxonomy" id="1340010"/>
    <lineage>
        <taxon>Eukaryota</taxon>
        <taxon>Fungi</taxon>
        <taxon>Dikarya</taxon>
        <taxon>Ascomycota</taxon>
        <taxon>Pezizomycotina</taxon>
        <taxon>Lecanoromycetes</taxon>
        <taxon>OSLEUM clade</taxon>
        <taxon>Lecanoromycetidae</taxon>
        <taxon>Lecanorales</taxon>
        <taxon>Lecanorineae</taxon>
        <taxon>Stereocaulaceae</taxon>
        <taxon>Lepraria</taxon>
    </lineage>
</organism>
<evidence type="ECO:0000256" key="1">
    <source>
        <dbReference type="ARBA" id="ARBA00022679"/>
    </source>
</evidence>
<keyword evidence="1" id="KW-0808">Transferase</keyword>
<protein>
    <recommendedName>
        <fullName evidence="3">Peptide hydrolase</fullName>
        <ecNumber evidence="3">3.4.-.-</ecNumber>
    </recommendedName>
</protein>
<feature type="region of interest" description="Disordered" evidence="4">
    <location>
        <begin position="282"/>
        <end position="313"/>
    </location>
</feature>
<keyword evidence="3" id="KW-0862">Zinc</keyword>
<comment type="similarity">
    <text evidence="3">Belongs to the peptidase M28 family.</text>
</comment>
<proteinExistence type="inferred from homology"/>
<keyword evidence="3" id="KW-0479">Metal-binding</keyword>
<evidence type="ECO:0000256" key="3">
    <source>
        <dbReference type="RuleBase" id="RU361240"/>
    </source>
</evidence>
<dbReference type="EMBL" id="JBHFEH010000044">
    <property type="protein sequence ID" value="KAL2050672.1"/>
    <property type="molecule type" value="Genomic_DNA"/>
</dbReference>
<dbReference type="PANTHER" id="PTHR12283">
    <property type="entry name" value="GLUTAMINYL-PEPTIDE CYCLOTRANSFERASE"/>
    <property type="match status" value="1"/>
</dbReference>
<accession>A0ABR4B0C5</accession>
<keyword evidence="3" id="KW-0645">Protease</keyword>